<feature type="region of interest" description="Disordered" evidence="1">
    <location>
        <begin position="239"/>
        <end position="273"/>
    </location>
</feature>
<comment type="caution">
    <text evidence="2">The sequence shown here is derived from an EMBL/GenBank/DDBJ whole genome shotgun (WGS) entry which is preliminary data.</text>
</comment>
<gene>
    <name evidence="2" type="ORF">Pla52n_02100</name>
</gene>
<name>A0A5C6B777_9BACT</name>
<evidence type="ECO:0000256" key="1">
    <source>
        <dbReference type="SAM" id="MobiDB-lite"/>
    </source>
</evidence>
<dbReference type="Proteomes" id="UP000320176">
    <property type="component" value="Unassembled WGS sequence"/>
</dbReference>
<dbReference type="OrthoDB" id="282702at2"/>
<evidence type="ECO:0000313" key="3">
    <source>
        <dbReference type="Proteomes" id="UP000320176"/>
    </source>
</evidence>
<reference evidence="2 3" key="1">
    <citation type="submission" date="2019-02" db="EMBL/GenBank/DDBJ databases">
        <title>Deep-cultivation of Planctomycetes and their phenomic and genomic characterization uncovers novel biology.</title>
        <authorList>
            <person name="Wiegand S."/>
            <person name="Jogler M."/>
            <person name="Boedeker C."/>
            <person name="Pinto D."/>
            <person name="Vollmers J."/>
            <person name="Rivas-Marin E."/>
            <person name="Kohn T."/>
            <person name="Peeters S.H."/>
            <person name="Heuer A."/>
            <person name="Rast P."/>
            <person name="Oberbeckmann S."/>
            <person name="Bunk B."/>
            <person name="Jeske O."/>
            <person name="Meyerdierks A."/>
            <person name="Storesund J.E."/>
            <person name="Kallscheuer N."/>
            <person name="Luecker S."/>
            <person name="Lage O.M."/>
            <person name="Pohl T."/>
            <person name="Merkel B.J."/>
            <person name="Hornburger P."/>
            <person name="Mueller R.-W."/>
            <person name="Bruemmer F."/>
            <person name="Labrenz M."/>
            <person name="Spormann A.M."/>
            <person name="Op Den Camp H."/>
            <person name="Overmann J."/>
            <person name="Amann R."/>
            <person name="Jetten M.S.M."/>
            <person name="Mascher T."/>
            <person name="Medema M.H."/>
            <person name="Devos D.P."/>
            <person name="Kaster A.-K."/>
            <person name="Ovreas L."/>
            <person name="Rohde M."/>
            <person name="Galperin M.Y."/>
            <person name="Jogler C."/>
        </authorList>
    </citation>
    <scope>NUCLEOTIDE SEQUENCE [LARGE SCALE GENOMIC DNA]</scope>
    <source>
        <strain evidence="2 3">Pla52n</strain>
    </source>
</reference>
<dbReference type="RefSeq" id="WP_146517832.1">
    <property type="nucleotide sequence ID" value="NZ_CP151726.1"/>
</dbReference>
<evidence type="ECO:0000313" key="2">
    <source>
        <dbReference type="EMBL" id="TWU07637.1"/>
    </source>
</evidence>
<dbReference type="AlphaFoldDB" id="A0A5C6B777"/>
<dbReference type="EMBL" id="SJPN01000001">
    <property type="protein sequence ID" value="TWU07637.1"/>
    <property type="molecule type" value="Genomic_DNA"/>
</dbReference>
<organism evidence="2 3">
    <name type="scientific">Stieleria varia</name>
    <dbReference type="NCBI Taxonomy" id="2528005"/>
    <lineage>
        <taxon>Bacteria</taxon>
        <taxon>Pseudomonadati</taxon>
        <taxon>Planctomycetota</taxon>
        <taxon>Planctomycetia</taxon>
        <taxon>Pirellulales</taxon>
        <taxon>Pirellulaceae</taxon>
        <taxon>Stieleria</taxon>
    </lineage>
</organism>
<dbReference type="PROSITE" id="PS51257">
    <property type="entry name" value="PROKAR_LIPOPROTEIN"/>
    <property type="match status" value="1"/>
</dbReference>
<keyword evidence="3" id="KW-1185">Reference proteome</keyword>
<proteinExistence type="predicted"/>
<sequence length="301" mass="33015">MKMNPWTVTRWTVTRWKLRGAIAASMFLAVTSVGCTNMTPKRDMKLSDMVPKMPWSSDKDEKPEPYPNPVKLAATWTPDTLVQTGRTPTRGFGGRLFFFDEKSRAVPVEGTLSVHGFDESETDPKKKVRPFAFTPDQFTRHFSQSDLGASYSIWIPWDAVGADQKSISLVATFKTTDGKIVQGVPATITLPGPNAKNTIAMKTEQYSPQYHNHQRATSVPTMDTSGLATTTIRRRNAVGVPSKPEIRSYQLPPSATDSALAADNGKTPYLDMSPTKRTGKVILDSPTAVLPASATLPMHGN</sequence>
<accession>A0A5C6B777</accession>
<protein>
    <submittedName>
        <fullName evidence="2">Uncharacterized protein</fullName>
    </submittedName>
</protein>